<dbReference type="PANTHER" id="PTHR35561:SF1">
    <property type="entry name" value="RNA 2',3'-CYCLIC PHOSPHODIESTERASE"/>
    <property type="match status" value="1"/>
</dbReference>
<protein>
    <recommendedName>
        <fullName evidence="2">RNA 2',3'-cyclic phosphodiesterase</fullName>
        <shortName evidence="2">RNA 2',3'-CPDase</shortName>
        <ecNumber evidence="2">3.1.4.58</ecNumber>
    </recommendedName>
</protein>
<evidence type="ECO:0000313" key="7">
    <source>
        <dbReference type="Proteomes" id="UP001221519"/>
    </source>
</evidence>
<feature type="short sequence motif" description="HXTX 1" evidence="2">
    <location>
        <begin position="45"/>
        <end position="48"/>
    </location>
</feature>
<keyword evidence="7" id="KW-1185">Reference proteome</keyword>
<evidence type="ECO:0000313" key="6">
    <source>
        <dbReference type="Proteomes" id="UP001220962"/>
    </source>
</evidence>
<sequence>MSDHKVRLFTAVRIPDEIKNKLHQWMEHHKDQLPFRNRTHQEDYHITLQFLGDTDPAVLDKLHEALQEAANHVQPFPLKIGEPGIFGSDQAPRVLWRGVEGELDSLLSLQQSIVQSTIPLGFVPEDRPYRPHITTARKFNHGSFNLNELMSGVWDDTWLVEEFVLYKTNMGQKPMYEMIGKYEL</sequence>
<dbReference type="Proteomes" id="UP001220962">
    <property type="component" value="Chromosome"/>
</dbReference>
<dbReference type="Gene3D" id="3.90.1140.10">
    <property type="entry name" value="Cyclic phosphodiesterase"/>
    <property type="match status" value="1"/>
</dbReference>
<dbReference type="SUPFAM" id="SSF55144">
    <property type="entry name" value="LigT-like"/>
    <property type="match status" value="1"/>
</dbReference>
<dbReference type="PANTHER" id="PTHR35561">
    <property type="entry name" value="RNA 2',3'-CYCLIC PHOSPHODIESTERASE"/>
    <property type="match status" value="1"/>
</dbReference>
<evidence type="ECO:0000313" key="5">
    <source>
        <dbReference type="EMBL" id="WDI03429.1"/>
    </source>
</evidence>
<evidence type="ECO:0000256" key="1">
    <source>
        <dbReference type="ARBA" id="ARBA00022801"/>
    </source>
</evidence>
<feature type="short sequence motif" description="HXTX 2" evidence="2">
    <location>
        <begin position="132"/>
        <end position="135"/>
    </location>
</feature>
<organism evidence="4 6">
    <name type="scientific">Paenibacillus urinalis</name>
    <dbReference type="NCBI Taxonomy" id="521520"/>
    <lineage>
        <taxon>Bacteria</taxon>
        <taxon>Bacillati</taxon>
        <taxon>Bacillota</taxon>
        <taxon>Bacilli</taxon>
        <taxon>Bacillales</taxon>
        <taxon>Paenibacillaceae</taxon>
        <taxon>Paenibacillus</taxon>
    </lineage>
</organism>
<dbReference type="InterPro" id="IPR009097">
    <property type="entry name" value="Cyclic_Pdiesterase"/>
</dbReference>
<proteinExistence type="inferred from homology"/>
<dbReference type="EMBL" id="CP118101">
    <property type="protein sequence ID" value="WDH83773.1"/>
    <property type="molecule type" value="Genomic_DNA"/>
</dbReference>
<dbReference type="Proteomes" id="UP001221519">
    <property type="component" value="Chromosome"/>
</dbReference>
<comment type="similarity">
    <text evidence="2">Belongs to the 2H phosphoesterase superfamily. ThpR family.</text>
</comment>
<dbReference type="EC" id="3.1.4.58" evidence="2"/>
<dbReference type="InterPro" id="IPR014051">
    <property type="entry name" value="Phosphoesterase_HXTX"/>
</dbReference>
<dbReference type="AlphaFoldDB" id="A0AAX3N2A2"/>
<dbReference type="GO" id="GO:0004113">
    <property type="term" value="F:2',3'-cyclic-nucleotide 3'-phosphodiesterase activity"/>
    <property type="evidence" value="ECO:0007669"/>
    <property type="project" value="InterPro"/>
</dbReference>
<dbReference type="Pfam" id="PF02834">
    <property type="entry name" value="LigT_PEase"/>
    <property type="match status" value="1"/>
</dbReference>
<dbReference type="NCBIfam" id="TIGR02258">
    <property type="entry name" value="2_5_ligase"/>
    <property type="match status" value="1"/>
</dbReference>
<dbReference type="GO" id="GO:0008664">
    <property type="term" value="F:RNA 2',3'-cyclic 3'-phosphodiesterase activity"/>
    <property type="evidence" value="ECO:0007669"/>
    <property type="project" value="UniProtKB-EC"/>
</dbReference>
<dbReference type="EMBL" id="CP118108">
    <property type="protein sequence ID" value="WDI03429.1"/>
    <property type="molecule type" value="Genomic_DNA"/>
</dbReference>
<feature type="active site" description="Proton donor" evidence="2">
    <location>
        <position position="45"/>
    </location>
</feature>
<keyword evidence="1 2" id="KW-0378">Hydrolase</keyword>
<gene>
    <name evidence="4" type="primary">thpR</name>
    <name evidence="4" type="ORF">PUW23_05970</name>
    <name evidence="5" type="ORF">PUW25_05505</name>
</gene>
<dbReference type="RefSeq" id="WP_205053919.1">
    <property type="nucleotide sequence ID" value="NZ_CP118101.1"/>
</dbReference>
<feature type="domain" description="Phosphoesterase HXTX" evidence="3">
    <location>
        <begin position="12"/>
        <end position="96"/>
    </location>
</feature>
<accession>A0AAX3N2A2</accession>
<dbReference type="InterPro" id="IPR004175">
    <property type="entry name" value="RNA_CPDase"/>
</dbReference>
<dbReference type="HAMAP" id="MF_01940">
    <property type="entry name" value="RNA_CPDase"/>
    <property type="match status" value="1"/>
</dbReference>
<name>A0AAX3N2A2_9BACL</name>
<comment type="catalytic activity">
    <reaction evidence="2">
        <text>a 3'-end 2',3'-cyclophospho-ribonucleotide-RNA + H2O = a 3'-end 2'-phospho-ribonucleotide-RNA + H(+)</text>
        <dbReference type="Rhea" id="RHEA:11828"/>
        <dbReference type="Rhea" id="RHEA-COMP:10464"/>
        <dbReference type="Rhea" id="RHEA-COMP:17353"/>
        <dbReference type="ChEBI" id="CHEBI:15377"/>
        <dbReference type="ChEBI" id="CHEBI:15378"/>
        <dbReference type="ChEBI" id="CHEBI:83064"/>
        <dbReference type="ChEBI" id="CHEBI:173113"/>
        <dbReference type="EC" id="3.1.4.58"/>
    </reaction>
</comment>
<reference evidence="4 7" key="1">
    <citation type="submission" date="2023-02" db="EMBL/GenBank/DDBJ databases">
        <title>Pathogen: clinical or host-associated sample.</title>
        <authorList>
            <person name="Hergert J."/>
            <person name="Casey R."/>
            <person name="Wagner J."/>
            <person name="Young E.L."/>
            <person name="Oakeson K.F."/>
        </authorList>
    </citation>
    <scope>NUCLEOTIDE SEQUENCE</scope>
    <source>
        <strain evidence="5 7">2022CK-00829</strain>
        <strain evidence="4">2022CK-00830</strain>
    </source>
</reference>
<evidence type="ECO:0000259" key="3">
    <source>
        <dbReference type="Pfam" id="PF02834"/>
    </source>
</evidence>
<feature type="active site" description="Proton acceptor" evidence="2">
    <location>
        <position position="132"/>
    </location>
</feature>
<evidence type="ECO:0000313" key="4">
    <source>
        <dbReference type="EMBL" id="WDH83773.1"/>
    </source>
</evidence>
<evidence type="ECO:0000256" key="2">
    <source>
        <dbReference type="HAMAP-Rule" id="MF_01940"/>
    </source>
</evidence>
<comment type="function">
    <text evidence="2">Hydrolyzes RNA 2',3'-cyclic phosphodiester to an RNA 2'-phosphomonoester.</text>
</comment>